<comment type="caution">
    <text evidence="4">The sequence shown here is derived from an EMBL/GenBank/DDBJ whole genome shotgun (WGS) entry which is preliminary data.</text>
</comment>
<feature type="compositionally biased region" description="Acidic residues" evidence="2">
    <location>
        <begin position="279"/>
        <end position="289"/>
    </location>
</feature>
<dbReference type="PATRIC" id="fig|148604.4.peg.935"/>
<evidence type="ECO:0000256" key="2">
    <source>
        <dbReference type="SAM" id="MobiDB-lite"/>
    </source>
</evidence>
<comment type="similarity">
    <text evidence="1">Belongs to the initiator RepB protein family.</text>
</comment>
<evidence type="ECO:0000313" key="4">
    <source>
        <dbReference type="EMBL" id="KRN44056.1"/>
    </source>
</evidence>
<keyword evidence="5" id="KW-1185">Reference proteome</keyword>
<dbReference type="InterPro" id="IPR036388">
    <property type="entry name" value="WH-like_DNA-bd_sf"/>
</dbReference>
<sequence>MVNEIVKYDNSFNQLVLRNFSPTEMNILFAIISRVRDKRDTGVVLSEDYLRKITKFQHNGKFSDYIISTYAKIGSIYAITNKGPVVSGFTLFTNFEYNKETKSLRVSVNPEHIEYFNDLKQWTRFSLDEFTGLKSNYSKTMMRLLKQYRTQGIRKFTMEEFRELLSIPDSYRTGEINRRVLKPIKEELSPIFKGLEIVKLKRGRTIVGYSFTWHPEANNRDDFLKATSIDEAIQNILLNDHLNEEEKWLAQDRLLGLPLGTTKAENEKQRAKEAKPIEAEETDQSEDENDGLDKVIDYWNRKYWKVETPVSNRLTELVSLYGFEDVLDQLQRYEAVKEALSALQIIDAVENSLKQFNS</sequence>
<dbReference type="Gene3D" id="1.10.10.10">
    <property type="entry name" value="Winged helix-like DNA-binding domain superfamily/Winged helix DNA-binding domain"/>
    <property type="match status" value="2"/>
</dbReference>
<dbReference type="SUPFAM" id="SSF46785">
    <property type="entry name" value="Winged helix' DNA-binding domain"/>
    <property type="match status" value="1"/>
</dbReference>
<dbReference type="AlphaFoldDB" id="A0A0R2GU37"/>
<reference evidence="4 5" key="1">
    <citation type="journal article" date="2015" name="Genome Announc.">
        <title>Expanding the biotechnology potential of lactobacilli through comparative genomics of 213 strains and associated genera.</title>
        <authorList>
            <person name="Sun Z."/>
            <person name="Harris H.M."/>
            <person name="McCann A."/>
            <person name="Guo C."/>
            <person name="Argimon S."/>
            <person name="Zhang W."/>
            <person name="Yang X."/>
            <person name="Jeffery I.B."/>
            <person name="Cooney J.C."/>
            <person name="Kagawa T.F."/>
            <person name="Liu W."/>
            <person name="Song Y."/>
            <person name="Salvetti E."/>
            <person name="Wrobel A."/>
            <person name="Rasinkangas P."/>
            <person name="Parkhill J."/>
            <person name="Rea M.C."/>
            <person name="O'Sullivan O."/>
            <person name="Ritari J."/>
            <person name="Douillard F.P."/>
            <person name="Paul Ross R."/>
            <person name="Yang R."/>
            <person name="Briner A.E."/>
            <person name="Felis G.E."/>
            <person name="de Vos W.M."/>
            <person name="Barrangou R."/>
            <person name="Klaenhammer T.R."/>
            <person name="Caufield P.W."/>
            <person name="Cui Y."/>
            <person name="Zhang H."/>
            <person name="O'Toole P.W."/>
        </authorList>
    </citation>
    <scope>NUCLEOTIDE SEQUENCE [LARGE SCALE GENOMIC DNA]</scope>
    <source>
        <strain evidence="4 5">DSM 14792</strain>
    </source>
</reference>
<dbReference type="Pfam" id="PF01051">
    <property type="entry name" value="Rep3_N"/>
    <property type="match status" value="1"/>
</dbReference>
<evidence type="ECO:0000256" key="1">
    <source>
        <dbReference type="ARBA" id="ARBA00038283"/>
    </source>
</evidence>
<dbReference type="Proteomes" id="UP000051639">
    <property type="component" value="Unassembled WGS sequence"/>
</dbReference>
<dbReference type="InterPro" id="IPR000525">
    <property type="entry name" value="Initiator_Rep_WH1"/>
</dbReference>
<evidence type="ECO:0000313" key="5">
    <source>
        <dbReference type="Proteomes" id="UP000051639"/>
    </source>
</evidence>
<protein>
    <submittedName>
        <fullName evidence="4">Replication protein A1</fullName>
    </submittedName>
</protein>
<accession>A0A0R2GU37</accession>
<dbReference type="GO" id="GO:0006270">
    <property type="term" value="P:DNA replication initiation"/>
    <property type="evidence" value="ECO:0007669"/>
    <property type="project" value="InterPro"/>
</dbReference>
<evidence type="ECO:0000259" key="3">
    <source>
        <dbReference type="Pfam" id="PF01051"/>
    </source>
</evidence>
<dbReference type="OrthoDB" id="2084703at2"/>
<dbReference type="RefSeq" id="WP_056994582.1">
    <property type="nucleotide sequence ID" value="NZ_JQBA01000024.1"/>
</dbReference>
<feature type="region of interest" description="Disordered" evidence="2">
    <location>
        <begin position="265"/>
        <end position="289"/>
    </location>
</feature>
<feature type="compositionally biased region" description="Basic and acidic residues" evidence="2">
    <location>
        <begin position="265"/>
        <end position="278"/>
    </location>
</feature>
<proteinExistence type="inferred from homology"/>
<gene>
    <name evidence="4" type="ORF">IV41_GL000899</name>
</gene>
<dbReference type="EMBL" id="JQBA01000024">
    <property type="protein sequence ID" value="KRN44056.1"/>
    <property type="molecule type" value="Genomic_DNA"/>
</dbReference>
<dbReference type="InterPro" id="IPR036390">
    <property type="entry name" value="WH_DNA-bd_sf"/>
</dbReference>
<organism evidence="4 5">
    <name type="scientific">Limosilactobacillus ingluviei</name>
    <dbReference type="NCBI Taxonomy" id="148604"/>
    <lineage>
        <taxon>Bacteria</taxon>
        <taxon>Bacillati</taxon>
        <taxon>Bacillota</taxon>
        <taxon>Bacilli</taxon>
        <taxon>Lactobacillales</taxon>
        <taxon>Lactobacillaceae</taxon>
        <taxon>Limosilactobacillus</taxon>
    </lineage>
</organism>
<name>A0A0R2GU37_9LACO</name>
<dbReference type="Pfam" id="PF21205">
    <property type="entry name" value="Rep3_C"/>
    <property type="match status" value="1"/>
</dbReference>
<dbReference type="GO" id="GO:0003887">
    <property type="term" value="F:DNA-directed DNA polymerase activity"/>
    <property type="evidence" value="ECO:0007669"/>
    <property type="project" value="InterPro"/>
</dbReference>
<feature type="domain" description="Initiator Rep protein WH1" evidence="3">
    <location>
        <begin position="5"/>
        <end position="146"/>
    </location>
</feature>